<dbReference type="InterPro" id="IPR009091">
    <property type="entry name" value="RCC1/BLIP-II"/>
</dbReference>
<gene>
    <name evidence="3" type="ORF">GF068_12595</name>
</gene>
<dbReference type="PANTHER" id="PTHR45622:SF70">
    <property type="entry name" value="SECRETION-REGULATING GUANINE NUCLEOTIDE EXCHANGE FACTOR"/>
    <property type="match status" value="1"/>
</dbReference>
<proteinExistence type="predicted"/>
<evidence type="ECO:0008006" key="5">
    <source>
        <dbReference type="Google" id="ProtNLM"/>
    </source>
</evidence>
<evidence type="ECO:0000313" key="3">
    <source>
        <dbReference type="EMBL" id="MRG92760.1"/>
    </source>
</evidence>
<evidence type="ECO:0000313" key="4">
    <source>
        <dbReference type="Proteomes" id="UP000440224"/>
    </source>
</evidence>
<accession>A0A6N7PQX5</accession>
<dbReference type="Gene3D" id="2.130.10.30">
    <property type="entry name" value="Regulator of chromosome condensation 1/beta-lactamase-inhibitor protein II"/>
    <property type="match status" value="2"/>
</dbReference>
<dbReference type="EMBL" id="WJIE01000003">
    <property type="protein sequence ID" value="MRG92760.1"/>
    <property type="molecule type" value="Genomic_DNA"/>
</dbReference>
<evidence type="ECO:0000256" key="1">
    <source>
        <dbReference type="ARBA" id="ARBA00022737"/>
    </source>
</evidence>
<keyword evidence="4" id="KW-1185">Reference proteome</keyword>
<feature type="region of interest" description="Disordered" evidence="2">
    <location>
        <begin position="313"/>
        <end position="339"/>
    </location>
</feature>
<dbReference type="Pfam" id="PF00415">
    <property type="entry name" value="RCC1"/>
    <property type="match status" value="1"/>
</dbReference>
<organism evidence="3 4">
    <name type="scientific">Polyangium spumosum</name>
    <dbReference type="NCBI Taxonomy" id="889282"/>
    <lineage>
        <taxon>Bacteria</taxon>
        <taxon>Pseudomonadati</taxon>
        <taxon>Myxococcota</taxon>
        <taxon>Polyangia</taxon>
        <taxon>Polyangiales</taxon>
        <taxon>Polyangiaceae</taxon>
        <taxon>Polyangium</taxon>
    </lineage>
</organism>
<dbReference type="SUPFAM" id="SSF50985">
    <property type="entry name" value="RCC1/BLIP-II"/>
    <property type="match status" value="1"/>
</dbReference>
<dbReference type="OrthoDB" id="5488373at2"/>
<dbReference type="Proteomes" id="UP000440224">
    <property type="component" value="Unassembled WGS sequence"/>
</dbReference>
<dbReference type="AlphaFoldDB" id="A0A6N7PQX5"/>
<dbReference type="GO" id="GO:0005737">
    <property type="term" value="C:cytoplasm"/>
    <property type="evidence" value="ECO:0007669"/>
    <property type="project" value="TreeGrafter"/>
</dbReference>
<sequence>MRERAHIFFLPGAFALVFAAGLLHAAGCGLRIAENPTQPVPCFHAMDCPPSENPCIVSTCFEQECAMVAAAENTVVQEQEPGDCRMRVCNGNGMSVEIHDDLDVPPDDGNECTAAACKEGARVHVPVEIGEACGESGVCNGKGACGACLPGAERCEGNAVATCSAEGAWGEAACPEGRPICRGKGCVGIRQIAAGGVHTCALFEDGSARCFGASGVRRGSLGAPPVAGVVGAVELALGGAHACARRADGTALCWGHNTFGQVGDGTTEGPRAPTPVLGLAGATAIAAGTAFTCAIVGGGKVVCWGKNDRGQLGGRPQASAGKPPASEVPSPLPASPGGAPSPVAGLFGATKITLGGRHACALGPGGQVACWGDDESGELGNFRAPAPSAKPRPGPRPSPRLVSVKGIEGAIAIALGDAFGCALLEGGSTRCWGDNGAGQLGDGTTEARAELVVVQGVTGATAIALGAEHGCALGAGGAVSCWGKNDRGQLGDGTTEARKAPVDVPGLAGVRALSAGGAHTCVMLEGGAMRCWGGNGAGEVGDGTTADRASPTAVVW</sequence>
<evidence type="ECO:0000256" key="2">
    <source>
        <dbReference type="SAM" id="MobiDB-lite"/>
    </source>
</evidence>
<comment type="caution">
    <text evidence="3">The sequence shown here is derived from an EMBL/GenBank/DDBJ whole genome shotgun (WGS) entry which is preliminary data.</text>
</comment>
<dbReference type="InterPro" id="IPR051709">
    <property type="entry name" value="Ub-ligase/GTPase-reg"/>
</dbReference>
<keyword evidence="1" id="KW-0677">Repeat</keyword>
<dbReference type="InterPro" id="IPR000408">
    <property type="entry name" value="Reg_chr_condens"/>
</dbReference>
<reference evidence="3 4" key="1">
    <citation type="submission" date="2019-10" db="EMBL/GenBank/DDBJ databases">
        <title>A soil myxobacterium in the family Polyangiaceae.</title>
        <authorList>
            <person name="Li Y."/>
            <person name="Wang J."/>
        </authorList>
    </citation>
    <scope>NUCLEOTIDE SEQUENCE [LARGE SCALE GENOMIC DNA]</scope>
    <source>
        <strain evidence="3 4">DSM 14734</strain>
    </source>
</reference>
<name>A0A6N7PQX5_9BACT</name>
<dbReference type="PROSITE" id="PS50012">
    <property type="entry name" value="RCC1_3"/>
    <property type="match status" value="4"/>
</dbReference>
<protein>
    <recommendedName>
        <fullName evidence="5">RCC1 repeat-containing protein</fullName>
    </recommendedName>
</protein>
<dbReference type="RefSeq" id="WP_153819597.1">
    <property type="nucleotide sequence ID" value="NZ_WJIE01000003.1"/>
</dbReference>
<dbReference type="Pfam" id="PF13540">
    <property type="entry name" value="RCC1_2"/>
    <property type="match status" value="5"/>
</dbReference>
<dbReference type="PRINTS" id="PR00633">
    <property type="entry name" value="RCCNDNSATION"/>
</dbReference>
<dbReference type="PANTHER" id="PTHR45622">
    <property type="entry name" value="UBIQUITIN-PROTEIN LIGASE E3A-RELATED"/>
    <property type="match status" value="1"/>
</dbReference>